<dbReference type="GeneID" id="78352387"/>
<accession>A0AB34WXB0</accession>
<comment type="similarity">
    <text evidence="1">Belongs to the GSP E family.</text>
</comment>
<comment type="caution">
    <text evidence="3">The sequence shown here is derived from an EMBL/GenBank/DDBJ whole genome shotgun (WGS) entry which is preliminary data.</text>
</comment>
<organism evidence="3 4">
    <name type="scientific">Varibaculum cambriense</name>
    <dbReference type="NCBI Taxonomy" id="184870"/>
    <lineage>
        <taxon>Bacteria</taxon>
        <taxon>Bacillati</taxon>
        <taxon>Actinomycetota</taxon>
        <taxon>Actinomycetes</taxon>
        <taxon>Actinomycetales</taxon>
        <taxon>Actinomycetaceae</taxon>
        <taxon>Varibaculum</taxon>
    </lineage>
</organism>
<keyword evidence="3" id="KW-0378">Hydrolase</keyword>
<dbReference type="InterPro" id="IPR001482">
    <property type="entry name" value="T2SS/T4SS_dom"/>
</dbReference>
<dbReference type="NCBIfam" id="TIGR03819">
    <property type="entry name" value="heli_sec_ATPase"/>
    <property type="match status" value="1"/>
</dbReference>
<dbReference type="GO" id="GO:0016887">
    <property type="term" value="F:ATP hydrolysis activity"/>
    <property type="evidence" value="ECO:0007669"/>
    <property type="project" value="InterPro"/>
</dbReference>
<sequence length="407" mass="43065">MNAFKKWRLALTRGTVSQPPDSQINRDPRLLVASGTAPAEVIRRESAPTAGTAQLLGNLAAMNSQLSGFGPHLAALLQDPQVTDVLINGPQQVWVDSGRGLCKTKLNFGSPANLRSLAVRLAGAAGKRLDDAAPIADGTLPGGIRLHAVLPPLASPYPVISLRCPRAKGLNFTQLVESGTVSTALAPVVTALISRRASCFISGSTGSGKTTLLSALLELVPPNQRIVCIEEVSELFPSHPHLVHLQERSANVQGVGAVPMSTLVRAAMRMRPDRIVLGECRGSEVREVLSAMNTGHEGTWATVHANAVTEVPARLVALGALALMPESTVGAQVIAGVDAFLQIRRLTEQGSTRRYISEVGVPIWDHSHLAAQLALKVTSAGQLLRGAGYRKLSELVDMDLDHLAEVS</sequence>
<dbReference type="GO" id="GO:0004386">
    <property type="term" value="F:helicase activity"/>
    <property type="evidence" value="ECO:0007669"/>
    <property type="project" value="UniProtKB-KW"/>
</dbReference>
<dbReference type="InterPro" id="IPR027417">
    <property type="entry name" value="P-loop_NTPase"/>
</dbReference>
<keyword evidence="3" id="KW-0547">Nucleotide-binding</keyword>
<keyword evidence="3" id="KW-0067">ATP-binding</keyword>
<evidence type="ECO:0000256" key="1">
    <source>
        <dbReference type="ARBA" id="ARBA00006611"/>
    </source>
</evidence>
<name>A0AB34WXB0_9ACTO</name>
<dbReference type="Proteomes" id="UP000070572">
    <property type="component" value="Unassembled WGS sequence"/>
</dbReference>
<dbReference type="Gene3D" id="3.40.50.300">
    <property type="entry name" value="P-loop containing nucleotide triphosphate hydrolases"/>
    <property type="match status" value="1"/>
</dbReference>
<gene>
    <name evidence="3" type="ORF">HMPREF1862_01946</name>
</gene>
<dbReference type="Pfam" id="PF00437">
    <property type="entry name" value="T2SSE"/>
    <property type="match status" value="1"/>
</dbReference>
<keyword evidence="3" id="KW-0347">Helicase</keyword>
<evidence type="ECO:0000259" key="2">
    <source>
        <dbReference type="Pfam" id="PF00437"/>
    </source>
</evidence>
<evidence type="ECO:0000313" key="4">
    <source>
        <dbReference type="Proteomes" id="UP000070572"/>
    </source>
</evidence>
<dbReference type="EMBL" id="LSDN01000028">
    <property type="protein sequence ID" value="KXB79323.1"/>
    <property type="molecule type" value="Genomic_DNA"/>
</dbReference>
<dbReference type="CDD" id="cd01130">
    <property type="entry name" value="VirB11-like_ATPase"/>
    <property type="match status" value="1"/>
</dbReference>
<dbReference type="SUPFAM" id="SSF52540">
    <property type="entry name" value="P-loop containing nucleoside triphosphate hydrolases"/>
    <property type="match status" value="1"/>
</dbReference>
<feature type="domain" description="Bacterial type II secretion system protein E" evidence="2">
    <location>
        <begin position="76"/>
        <end position="329"/>
    </location>
</feature>
<dbReference type="RefSeq" id="WP_022864603.1">
    <property type="nucleotide sequence ID" value="NZ_JASOZV010000015.1"/>
</dbReference>
<dbReference type="PANTHER" id="PTHR30486:SF6">
    <property type="entry name" value="TYPE IV PILUS RETRACTATION ATPASE PILT"/>
    <property type="match status" value="1"/>
</dbReference>
<dbReference type="Gene3D" id="3.30.450.370">
    <property type="match status" value="1"/>
</dbReference>
<proteinExistence type="inferred from homology"/>
<dbReference type="InterPro" id="IPR050921">
    <property type="entry name" value="T4SS_GSP_E_ATPase"/>
</dbReference>
<dbReference type="AlphaFoldDB" id="A0AB34WXB0"/>
<evidence type="ECO:0000313" key="3">
    <source>
        <dbReference type="EMBL" id="KXB79323.1"/>
    </source>
</evidence>
<dbReference type="InterPro" id="IPR022399">
    <property type="entry name" value="TadA-like_ATPase"/>
</dbReference>
<reference evidence="3 4" key="1">
    <citation type="submission" date="2016-01" db="EMBL/GenBank/DDBJ databases">
        <authorList>
            <person name="Mitreva M."/>
            <person name="Pepin K.H."/>
            <person name="Mihindukulasuriya K.A."/>
            <person name="Fulton R."/>
            <person name="Fronick C."/>
            <person name="O'Laughlin M."/>
            <person name="Miner T."/>
            <person name="Herter B."/>
            <person name="Rosa B.A."/>
            <person name="Cordes M."/>
            <person name="Tomlinson C."/>
            <person name="Wollam A."/>
            <person name="Palsikar V.B."/>
            <person name="Mardis E.R."/>
            <person name="Wilson R.K."/>
        </authorList>
    </citation>
    <scope>NUCLEOTIDE SEQUENCE [LARGE SCALE GENOMIC DNA]</scope>
    <source>
        <strain evidence="3 4">DNF00696</strain>
    </source>
</reference>
<protein>
    <submittedName>
        <fullName evidence="3">Helicase/secretion neighborhood ATPase</fullName>
    </submittedName>
</protein>
<dbReference type="PANTHER" id="PTHR30486">
    <property type="entry name" value="TWITCHING MOTILITY PROTEIN PILT"/>
    <property type="match status" value="1"/>
</dbReference>